<reference evidence="16 17" key="1">
    <citation type="submission" date="2016-05" db="EMBL/GenBank/DDBJ databases">
        <title>Paenibacillus sp. 1ZS3-15 nov., isolated from the rhizosphere soil.</title>
        <authorList>
            <person name="Zhang X.X."/>
            <person name="Zhang J."/>
        </authorList>
    </citation>
    <scope>NUCLEOTIDE SEQUENCE [LARGE SCALE GENOMIC DNA]</scope>
    <source>
        <strain evidence="16 17">1ZS3-15</strain>
    </source>
</reference>
<dbReference type="GO" id="GO:0005524">
    <property type="term" value="F:ATP binding"/>
    <property type="evidence" value="ECO:0007669"/>
    <property type="project" value="UniProtKB-KW"/>
</dbReference>
<comment type="catalytic activity">
    <reaction evidence="1">
        <text>ATP + protein L-histidine = ADP + protein N-phospho-L-histidine.</text>
        <dbReference type="EC" id="2.7.13.3"/>
    </reaction>
</comment>
<feature type="domain" description="HAMP" evidence="15">
    <location>
        <begin position="329"/>
        <end position="381"/>
    </location>
</feature>
<evidence type="ECO:0000256" key="8">
    <source>
        <dbReference type="ARBA" id="ARBA00022741"/>
    </source>
</evidence>
<dbReference type="GO" id="GO:0000155">
    <property type="term" value="F:phosphorelay sensor kinase activity"/>
    <property type="evidence" value="ECO:0007669"/>
    <property type="project" value="InterPro"/>
</dbReference>
<evidence type="ECO:0000256" key="4">
    <source>
        <dbReference type="ARBA" id="ARBA00022475"/>
    </source>
</evidence>
<keyword evidence="5" id="KW-0597">Phosphoprotein</keyword>
<feature type="transmembrane region" description="Helical" evidence="14">
    <location>
        <begin position="307"/>
        <end position="332"/>
    </location>
</feature>
<dbReference type="InterPro" id="IPR010559">
    <property type="entry name" value="Sig_transdc_His_kin_internal"/>
</dbReference>
<keyword evidence="8" id="KW-0547">Nucleotide-binding</keyword>
<dbReference type="SUPFAM" id="SSF55874">
    <property type="entry name" value="ATPase domain of HSP90 chaperone/DNA topoisomerase II/histidine kinase"/>
    <property type="match status" value="1"/>
</dbReference>
<sequence length="619" mass="70793">MGNNRWTQRVVVVIRNMKFQNKLMFGYLLACVIPLISVSVIIFNQSAAGLEDSSEEFASLYTSQIRTTLNQFVEEYDKVTKSVLVENGLIYNLAGEQNLSMEELINQKIAVQRLMMRVTWLKSDISTLMLVSRDNNVYQYTTTTSRVNENALLSQAKVWNERYRNTEDPFFITGLHDRSYYEDKGKGAVVTVGRLLFSSDGAYAGLLLIDLDPFILLQLDPDFVLARDKYGMSVIISNRQKEIVYHSDAASGRMTWERTLEFGADFVKDREDKDRIILTGTTIEGDLNIKTEIPRSRLLQKINRIKGVTVIVILLSCVIIALISFGLSYTITRPIKALRRSMKQAEAGQYLPLEREQANDEIGSLVYSYNKMIITIRTLIEEVYLAEIKQRQAKLLALQNQINPHMLYNTLESIRMKVLAKDDEESAGMIMILARMFRLALGKGSKYHTIQHELAYTANYMQLQNIRFDNMFSLSVRIPEEIQHCTIIPLVFQPIVENSINHGFMDYSHPISIVIEGDWTDEGEIIIRIRDNGAGISEEKQEELLAMLEHVVLDKYKLEEDNESENSGLGLKNIAERIKLHYGDKYYLTIRSGVDRGTTVEICIPNLGDKYAKRGRHGE</sequence>
<dbReference type="Gene3D" id="6.10.340.10">
    <property type="match status" value="1"/>
</dbReference>
<comment type="caution">
    <text evidence="16">The sequence shown here is derived from an EMBL/GenBank/DDBJ whole genome shotgun (WGS) entry which is preliminary data.</text>
</comment>
<dbReference type="AlphaFoldDB" id="A0A198A9R0"/>
<keyword evidence="9 16" id="KW-0418">Kinase</keyword>
<dbReference type="GO" id="GO:0005886">
    <property type="term" value="C:plasma membrane"/>
    <property type="evidence" value="ECO:0007669"/>
    <property type="project" value="UniProtKB-SubCell"/>
</dbReference>
<dbReference type="Proteomes" id="UP000078454">
    <property type="component" value="Unassembled WGS sequence"/>
</dbReference>
<evidence type="ECO:0000256" key="10">
    <source>
        <dbReference type="ARBA" id="ARBA00022840"/>
    </source>
</evidence>
<dbReference type="Pfam" id="PF06580">
    <property type="entry name" value="His_kinase"/>
    <property type="match status" value="1"/>
</dbReference>
<dbReference type="Pfam" id="PF02518">
    <property type="entry name" value="HATPase_c"/>
    <property type="match status" value="1"/>
</dbReference>
<evidence type="ECO:0000256" key="6">
    <source>
        <dbReference type="ARBA" id="ARBA00022679"/>
    </source>
</evidence>
<evidence type="ECO:0000259" key="15">
    <source>
        <dbReference type="PROSITE" id="PS50885"/>
    </source>
</evidence>
<keyword evidence="10" id="KW-0067">ATP-binding</keyword>
<dbReference type="EMBL" id="LYPB01000069">
    <property type="protein sequence ID" value="OAS17845.1"/>
    <property type="molecule type" value="Genomic_DNA"/>
</dbReference>
<gene>
    <name evidence="16" type="ORF">A8708_27885</name>
</gene>
<keyword evidence="6" id="KW-0808">Transferase</keyword>
<evidence type="ECO:0000256" key="11">
    <source>
        <dbReference type="ARBA" id="ARBA00022989"/>
    </source>
</evidence>
<dbReference type="InterPro" id="IPR004358">
    <property type="entry name" value="Sig_transdc_His_kin-like_C"/>
</dbReference>
<accession>A0A198A9R0</accession>
<dbReference type="OrthoDB" id="9809348at2"/>
<keyword evidence="17" id="KW-1185">Reference proteome</keyword>
<dbReference type="CDD" id="cd06225">
    <property type="entry name" value="HAMP"/>
    <property type="match status" value="1"/>
</dbReference>
<evidence type="ECO:0000256" key="5">
    <source>
        <dbReference type="ARBA" id="ARBA00022553"/>
    </source>
</evidence>
<evidence type="ECO:0000256" key="7">
    <source>
        <dbReference type="ARBA" id="ARBA00022692"/>
    </source>
</evidence>
<dbReference type="PANTHER" id="PTHR34220:SF11">
    <property type="entry name" value="SENSOR PROTEIN KINASE HPTS"/>
    <property type="match status" value="1"/>
</dbReference>
<evidence type="ECO:0000256" key="1">
    <source>
        <dbReference type="ARBA" id="ARBA00000085"/>
    </source>
</evidence>
<dbReference type="PANTHER" id="PTHR34220">
    <property type="entry name" value="SENSOR HISTIDINE KINASE YPDA"/>
    <property type="match status" value="1"/>
</dbReference>
<evidence type="ECO:0000256" key="14">
    <source>
        <dbReference type="SAM" id="Phobius"/>
    </source>
</evidence>
<evidence type="ECO:0000256" key="3">
    <source>
        <dbReference type="ARBA" id="ARBA00012438"/>
    </source>
</evidence>
<organism evidence="16 17">
    <name type="scientific">Paenibacillus oryzisoli</name>
    <dbReference type="NCBI Taxonomy" id="1850517"/>
    <lineage>
        <taxon>Bacteria</taxon>
        <taxon>Bacillati</taxon>
        <taxon>Bacillota</taxon>
        <taxon>Bacilli</taxon>
        <taxon>Bacillales</taxon>
        <taxon>Paenibacillaceae</taxon>
        <taxon>Paenibacillus</taxon>
    </lineage>
</organism>
<comment type="subcellular location">
    <subcellularLocation>
        <location evidence="2">Cell membrane</location>
        <topology evidence="2">Multi-pass membrane protein</topology>
    </subcellularLocation>
</comment>
<evidence type="ECO:0000256" key="12">
    <source>
        <dbReference type="ARBA" id="ARBA00023012"/>
    </source>
</evidence>
<keyword evidence="4" id="KW-1003">Cell membrane</keyword>
<dbReference type="InterPro" id="IPR050640">
    <property type="entry name" value="Bact_2-comp_sensor_kinase"/>
</dbReference>
<dbReference type="InterPro" id="IPR003594">
    <property type="entry name" value="HATPase_dom"/>
</dbReference>
<evidence type="ECO:0000313" key="17">
    <source>
        <dbReference type="Proteomes" id="UP000078454"/>
    </source>
</evidence>
<dbReference type="RefSeq" id="WP_068664823.1">
    <property type="nucleotide sequence ID" value="NZ_LYPB01000069.1"/>
</dbReference>
<protein>
    <recommendedName>
        <fullName evidence="3">histidine kinase</fullName>
        <ecNumber evidence="3">2.7.13.3</ecNumber>
    </recommendedName>
</protein>
<proteinExistence type="predicted"/>
<evidence type="ECO:0000256" key="9">
    <source>
        <dbReference type="ARBA" id="ARBA00022777"/>
    </source>
</evidence>
<feature type="transmembrane region" description="Helical" evidence="14">
    <location>
        <begin position="24"/>
        <end position="43"/>
    </location>
</feature>
<keyword evidence="7 14" id="KW-0812">Transmembrane</keyword>
<keyword evidence="12" id="KW-0902">Two-component regulatory system</keyword>
<dbReference type="InterPro" id="IPR003660">
    <property type="entry name" value="HAMP_dom"/>
</dbReference>
<name>A0A198A9R0_9BACL</name>
<evidence type="ECO:0000313" key="16">
    <source>
        <dbReference type="EMBL" id="OAS17845.1"/>
    </source>
</evidence>
<dbReference type="Gene3D" id="3.30.565.10">
    <property type="entry name" value="Histidine kinase-like ATPase, C-terminal domain"/>
    <property type="match status" value="1"/>
</dbReference>
<dbReference type="InterPro" id="IPR036890">
    <property type="entry name" value="HATPase_C_sf"/>
</dbReference>
<dbReference type="EC" id="2.7.13.3" evidence="3"/>
<keyword evidence="13 14" id="KW-0472">Membrane</keyword>
<evidence type="ECO:0000256" key="13">
    <source>
        <dbReference type="ARBA" id="ARBA00023136"/>
    </source>
</evidence>
<evidence type="ECO:0000256" key="2">
    <source>
        <dbReference type="ARBA" id="ARBA00004651"/>
    </source>
</evidence>
<dbReference type="PROSITE" id="PS50885">
    <property type="entry name" value="HAMP"/>
    <property type="match status" value="1"/>
</dbReference>
<dbReference type="SUPFAM" id="SSF158472">
    <property type="entry name" value="HAMP domain-like"/>
    <property type="match status" value="1"/>
</dbReference>
<dbReference type="STRING" id="1850517.A8708_27885"/>
<keyword evidence="11 14" id="KW-1133">Transmembrane helix</keyword>
<dbReference type="PRINTS" id="PR00344">
    <property type="entry name" value="BCTRLSENSOR"/>
</dbReference>